<evidence type="ECO:0000259" key="5">
    <source>
        <dbReference type="Pfam" id="PF01522"/>
    </source>
</evidence>
<comment type="subcellular location">
    <subcellularLocation>
        <location evidence="1">Secreted</location>
    </subcellularLocation>
</comment>
<evidence type="ECO:0000256" key="4">
    <source>
        <dbReference type="SAM" id="Phobius"/>
    </source>
</evidence>
<proteinExistence type="predicted"/>
<gene>
    <name evidence="6" type="ORF">M4438_11620</name>
</gene>
<evidence type="ECO:0000313" key="6">
    <source>
        <dbReference type="EMBL" id="MCL3994163.1"/>
    </source>
</evidence>
<protein>
    <submittedName>
        <fullName evidence="6">Polysaccharide deacetylase family protein</fullName>
    </submittedName>
</protein>
<keyword evidence="7" id="KW-1185">Reference proteome</keyword>
<feature type="transmembrane region" description="Helical" evidence="4">
    <location>
        <begin position="28"/>
        <end position="47"/>
    </location>
</feature>
<organism evidence="6 7">
    <name type="scientific">Streptomyces lavenduligriseus</name>
    <dbReference type="NCBI Taxonomy" id="67315"/>
    <lineage>
        <taxon>Bacteria</taxon>
        <taxon>Bacillati</taxon>
        <taxon>Actinomycetota</taxon>
        <taxon>Actinomycetes</taxon>
        <taxon>Kitasatosporales</taxon>
        <taxon>Streptomycetaceae</taxon>
        <taxon>Streptomyces</taxon>
    </lineage>
</organism>
<dbReference type="Proteomes" id="UP001202052">
    <property type="component" value="Unassembled WGS sequence"/>
</dbReference>
<dbReference type="Pfam" id="PF01522">
    <property type="entry name" value="Polysacc_deac_1"/>
    <property type="match status" value="1"/>
</dbReference>
<dbReference type="Gene3D" id="3.20.20.370">
    <property type="entry name" value="Glycoside hydrolase/deacetylase"/>
    <property type="match status" value="1"/>
</dbReference>
<dbReference type="CDD" id="cd10918">
    <property type="entry name" value="CE4_NodB_like_5s_6s"/>
    <property type="match status" value="1"/>
</dbReference>
<dbReference type="SUPFAM" id="SSF88713">
    <property type="entry name" value="Glycoside hydrolase/deacetylase"/>
    <property type="match status" value="1"/>
</dbReference>
<keyword evidence="4" id="KW-1133">Transmembrane helix</keyword>
<feature type="compositionally biased region" description="Low complexity" evidence="3">
    <location>
        <begin position="8"/>
        <end position="23"/>
    </location>
</feature>
<keyword evidence="4" id="KW-0812">Transmembrane</keyword>
<reference evidence="6 7" key="1">
    <citation type="submission" date="2022-05" db="EMBL/GenBank/DDBJ databases">
        <title>Genome Resource of Streptomyces lavenduligriseus GA1-1, a Strain with Broad-Spectrum Antifungal Activity against Phytopathogenic Fungi.</title>
        <authorList>
            <person name="Qi D."/>
        </authorList>
    </citation>
    <scope>NUCLEOTIDE SEQUENCE [LARGE SCALE GENOMIC DNA]</scope>
    <source>
        <strain evidence="6 7">GA1-1</strain>
    </source>
</reference>
<evidence type="ECO:0000256" key="2">
    <source>
        <dbReference type="ARBA" id="ARBA00022729"/>
    </source>
</evidence>
<evidence type="ECO:0000313" key="7">
    <source>
        <dbReference type="Proteomes" id="UP001202052"/>
    </source>
</evidence>
<dbReference type="EMBL" id="JAMCCK010000015">
    <property type="protein sequence ID" value="MCL3994163.1"/>
    <property type="molecule type" value="Genomic_DNA"/>
</dbReference>
<dbReference type="RefSeq" id="WP_249459014.1">
    <property type="nucleotide sequence ID" value="NZ_JAMCCK010000015.1"/>
</dbReference>
<feature type="domain" description="NodB homology" evidence="5">
    <location>
        <begin position="132"/>
        <end position="280"/>
    </location>
</feature>
<dbReference type="InterPro" id="IPR051398">
    <property type="entry name" value="Polysacch_Deacetylase"/>
</dbReference>
<dbReference type="InterPro" id="IPR011330">
    <property type="entry name" value="Glyco_hydro/deAcase_b/a-brl"/>
</dbReference>
<accession>A0ABT0NS80</accession>
<keyword evidence="2" id="KW-0732">Signal</keyword>
<evidence type="ECO:0000256" key="3">
    <source>
        <dbReference type="SAM" id="MobiDB-lite"/>
    </source>
</evidence>
<comment type="caution">
    <text evidence="6">The sequence shown here is derived from an EMBL/GenBank/DDBJ whole genome shotgun (WGS) entry which is preliminary data.</text>
</comment>
<keyword evidence="4" id="KW-0472">Membrane</keyword>
<dbReference type="PANTHER" id="PTHR34216">
    <property type="match status" value="1"/>
</dbReference>
<evidence type="ECO:0000256" key="1">
    <source>
        <dbReference type="ARBA" id="ARBA00004613"/>
    </source>
</evidence>
<name>A0ABT0NS80_9ACTN</name>
<dbReference type="InterPro" id="IPR002509">
    <property type="entry name" value="NODB_dom"/>
</dbReference>
<sequence length="521" mass="56164">MSPRSDSRTTATGRGTGRRLPGPAVRSALGALAAMVVVTPFLGAWSYDSARRAVSAQAAAPRVEPDALPGEIVKARASAPIVLAYHDINPEPTNEYTLTPQQLDTQLAKLEAAGYRSLTTEEFTRYLTTGKTPAPHTVYLTFDDGTRGLWAHADQVLAKHKMRAASFLITGAVGTHRPYYLSWAEIDLMKASGRWDFQDHTHLSHERAAIDAAGRQGSVLANRLWLAKEKRLETEEEYRTRVRTDLDKSLRAFSDHHLPAPRLFAYPFSETAGPTNLAARNTSVLERLLRERFTASLTNVSSRPLPAGPRAAAARQVQRLEVMRATSTDTFVKQLNEWVSRSPAEIPEPLRNPEQWRFPGSPSGTGLAALTGKGVANGTYVSAVHLPMGTADWDTYQVSATVAGLSGTKTSASVEVGHGSLVPVTVTVSETGLRVTERPADGTARVTTGKLAPAATHRLDLEVSPGGVRITVDGGHAVVARATKQLDPTRTSGGVSLAVRNEADKAAKVAWPRFTALRVKP</sequence>
<feature type="region of interest" description="Disordered" evidence="3">
    <location>
        <begin position="1"/>
        <end position="23"/>
    </location>
</feature>
<dbReference type="PANTHER" id="PTHR34216:SF3">
    <property type="entry name" value="POLY-BETA-1,6-N-ACETYL-D-GLUCOSAMINE N-DEACETYLASE"/>
    <property type="match status" value="1"/>
</dbReference>